<keyword evidence="1" id="KW-1133">Transmembrane helix</keyword>
<feature type="transmembrane region" description="Helical" evidence="1">
    <location>
        <begin position="27"/>
        <end position="50"/>
    </location>
</feature>
<feature type="transmembrane region" description="Helical" evidence="1">
    <location>
        <begin position="130"/>
        <end position="149"/>
    </location>
</feature>
<protein>
    <recommendedName>
        <fullName evidence="2">DUF4126 domain-containing protein</fullName>
    </recommendedName>
</protein>
<name>A0A7S4UPQ2_9DINO</name>
<feature type="transmembrane region" description="Helical" evidence="1">
    <location>
        <begin position="70"/>
        <end position="88"/>
    </location>
</feature>
<organism evidence="3">
    <name type="scientific">Alexandrium monilatum</name>
    <dbReference type="NCBI Taxonomy" id="311494"/>
    <lineage>
        <taxon>Eukaryota</taxon>
        <taxon>Sar</taxon>
        <taxon>Alveolata</taxon>
        <taxon>Dinophyceae</taxon>
        <taxon>Gonyaulacales</taxon>
        <taxon>Pyrocystaceae</taxon>
        <taxon>Alexandrium</taxon>
    </lineage>
</organism>
<dbReference type="Pfam" id="PF13548">
    <property type="entry name" value="DUF4126"/>
    <property type="match status" value="1"/>
</dbReference>
<accession>A0A7S4UPQ2</accession>
<evidence type="ECO:0000313" key="3">
    <source>
        <dbReference type="EMBL" id="CAE4582443.1"/>
    </source>
</evidence>
<dbReference type="EMBL" id="HBNR01029124">
    <property type="protein sequence ID" value="CAE4582443.1"/>
    <property type="molecule type" value="Transcribed_RNA"/>
</dbReference>
<feature type="transmembrane region" description="Helical" evidence="1">
    <location>
        <begin position="187"/>
        <end position="215"/>
    </location>
</feature>
<evidence type="ECO:0000256" key="1">
    <source>
        <dbReference type="SAM" id="Phobius"/>
    </source>
</evidence>
<gene>
    <name evidence="3" type="ORF">AMON00008_LOCUS19822</name>
</gene>
<keyword evidence="1" id="KW-0472">Membrane</keyword>
<feature type="domain" description="DUF4126" evidence="2">
    <location>
        <begin position="27"/>
        <end position="200"/>
    </location>
</feature>
<evidence type="ECO:0000259" key="2">
    <source>
        <dbReference type="Pfam" id="PF13548"/>
    </source>
</evidence>
<feature type="transmembrane region" description="Helical" evidence="1">
    <location>
        <begin position="100"/>
        <end position="118"/>
    </location>
</feature>
<dbReference type="AlphaFoldDB" id="A0A7S4UPQ2"/>
<reference evidence="3" key="1">
    <citation type="submission" date="2021-01" db="EMBL/GenBank/DDBJ databases">
        <authorList>
            <person name="Corre E."/>
            <person name="Pelletier E."/>
            <person name="Niang G."/>
            <person name="Scheremetjew M."/>
            <person name="Finn R."/>
            <person name="Kale V."/>
            <person name="Holt S."/>
            <person name="Cochrane G."/>
            <person name="Meng A."/>
            <person name="Brown T."/>
            <person name="Cohen L."/>
        </authorList>
    </citation>
    <scope>NUCLEOTIDE SEQUENCE</scope>
    <source>
        <strain evidence="3">CCMP3105</strain>
    </source>
</reference>
<keyword evidence="1" id="KW-0812">Transmembrane</keyword>
<sequence>MDSDSLGPVSLYSGSCGHGCCSDGETLAICLLLALATGLHCTLPPFLLGLYMLMHPRGPIGWQGPEQEALVWQCTVAFGVAALVEFIADKVPYLDHGVHVLLLVAAPAVACGVVSAVLTPECAGETGRTVLMFVCGVLAFSTHACRGAARGYGTALHGGALSPCHSLLEDVLAVLLVVGALKYRTRLVMVLAVGLVVAEVFVILWCTFFGVRWCMKRRSDRVRSRAPAASPFQLPPPPASQALAGQPFAVLPPSAPPHSPPLLATLLPAN</sequence>
<dbReference type="InterPro" id="IPR025196">
    <property type="entry name" value="DUF4126"/>
</dbReference>
<proteinExistence type="predicted"/>